<feature type="region of interest" description="Disordered" evidence="1">
    <location>
        <begin position="1"/>
        <end position="45"/>
    </location>
</feature>
<reference evidence="2" key="1">
    <citation type="journal article" date="2020" name="Cell">
        <title>Large-Scale Comparative Analyses of Tick Genomes Elucidate Their Genetic Diversity and Vector Capacities.</title>
        <authorList>
            <consortium name="Tick Genome and Microbiome Consortium (TIGMIC)"/>
            <person name="Jia N."/>
            <person name="Wang J."/>
            <person name="Shi W."/>
            <person name="Du L."/>
            <person name="Sun Y."/>
            <person name="Zhan W."/>
            <person name="Jiang J.F."/>
            <person name="Wang Q."/>
            <person name="Zhang B."/>
            <person name="Ji P."/>
            <person name="Bell-Sakyi L."/>
            <person name="Cui X.M."/>
            <person name="Yuan T.T."/>
            <person name="Jiang B.G."/>
            <person name="Yang W.F."/>
            <person name="Lam T.T."/>
            <person name="Chang Q.C."/>
            <person name="Ding S.J."/>
            <person name="Wang X.J."/>
            <person name="Zhu J.G."/>
            <person name="Ruan X.D."/>
            <person name="Zhao L."/>
            <person name="Wei J.T."/>
            <person name="Ye R.Z."/>
            <person name="Que T.C."/>
            <person name="Du C.H."/>
            <person name="Zhou Y.H."/>
            <person name="Cheng J.X."/>
            <person name="Dai P.F."/>
            <person name="Guo W.B."/>
            <person name="Han X.H."/>
            <person name="Huang E.J."/>
            <person name="Li L.F."/>
            <person name="Wei W."/>
            <person name="Gao Y.C."/>
            <person name="Liu J.Z."/>
            <person name="Shao H.Z."/>
            <person name="Wang X."/>
            <person name="Wang C.C."/>
            <person name="Yang T.C."/>
            <person name="Huo Q.B."/>
            <person name="Li W."/>
            <person name="Chen H.Y."/>
            <person name="Chen S.E."/>
            <person name="Zhou L.G."/>
            <person name="Ni X.B."/>
            <person name="Tian J.H."/>
            <person name="Sheng Y."/>
            <person name="Liu T."/>
            <person name="Pan Y.S."/>
            <person name="Xia L.Y."/>
            <person name="Li J."/>
            <person name="Zhao F."/>
            <person name="Cao W.C."/>
        </authorList>
    </citation>
    <scope>NUCLEOTIDE SEQUENCE</scope>
    <source>
        <strain evidence="2">Rmic-2018</strain>
    </source>
</reference>
<keyword evidence="3" id="KW-1185">Reference proteome</keyword>
<organism evidence="2 3">
    <name type="scientific">Rhipicephalus microplus</name>
    <name type="common">Cattle tick</name>
    <name type="synonym">Boophilus microplus</name>
    <dbReference type="NCBI Taxonomy" id="6941"/>
    <lineage>
        <taxon>Eukaryota</taxon>
        <taxon>Metazoa</taxon>
        <taxon>Ecdysozoa</taxon>
        <taxon>Arthropoda</taxon>
        <taxon>Chelicerata</taxon>
        <taxon>Arachnida</taxon>
        <taxon>Acari</taxon>
        <taxon>Parasitiformes</taxon>
        <taxon>Ixodida</taxon>
        <taxon>Ixodoidea</taxon>
        <taxon>Ixodidae</taxon>
        <taxon>Rhipicephalinae</taxon>
        <taxon>Rhipicephalus</taxon>
        <taxon>Boophilus</taxon>
    </lineage>
</organism>
<proteinExistence type="predicted"/>
<dbReference type="AlphaFoldDB" id="A0A9J6D6C6"/>
<protein>
    <submittedName>
        <fullName evidence="2">Uncharacterized protein</fullName>
    </submittedName>
</protein>
<name>A0A9J6D6C6_RHIMP</name>
<sequence>MKATRCPPLDLVSQDPRSPPCSSQEDSSAPAGLGETGSYYPEAVPELPAMPTAPAAPVSVATAFPDVPAETAATAVADCSLFSDGQGCCRILVVRGPSSKELHRDPVELVCGGKQPRSSTQATDPSQTGFNSRARGIYGVKSEVCLAGWCPYSRAPLAQAMRSALWISRS</sequence>
<evidence type="ECO:0000313" key="2">
    <source>
        <dbReference type="EMBL" id="KAH8009383.1"/>
    </source>
</evidence>
<gene>
    <name evidence="2" type="ORF">HPB51_015706</name>
</gene>
<accession>A0A9J6D6C6</accession>
<comment type="caution">
    <text evidence="2">The sequence shown here is derived from an EMBL/GenBank/DDBJ whole genome shotgun (WGS) entry which is preliminary data.</text>
</comment>
<dbReference type="Proteomes" id="UP000821866">
    <property type="component" value="Chromosome 9"/>
</dbReference>
<dbReference type="EMBL" id="JABSTU010000011">
    <property type="protein sequence ID" value="KAH8009383.1"/>
    <property type="molecule type" value="Genomic_DNA"/>
</dbReference>
<evidence type="ECO:0000256" key="1">
    <source>
        <dbReference type="SAM" id="MobiDB-lite"/>
    </source>
</evidence>
<evidence type="ECO:0000313" key="3">
    <source>
        <dbReference type="Proteomes" id="UP000821866"/>
    </source>
</evidence>
<reference evidence="2" key="2">
    <citation type="submission" date="2021-09" db="EMBL/GenBank/DDBJ databases">
        <authorList>
            <person name="Jia N."/>
            <person name="Wang J."/>
            <person name="Shi W."/>
            <person name="Du L."/>
            <person name="Sun Y."/>
            <person name="Zhan W."/>
            <person name="Jiang J."/>
            <person name="Wang Q."/>
            <person name="Zhang B."/>
            <person name="Ji P."/>
            <person name="Sakyi L.B."/>
            <person name="Cui X."/>
            <person name="Yuan T."/>
            <person name="Jiang B."/>
            <person name="Yang W."/>
            <person name="Lam T.T.-Y."/>
            <person name="Chang Q."/>
            <person name="Ding S."/>
            <person name="Wang X."/>
            <person name="Zhu J."/>
            <person name="Ruan X."/>
            <person name="Zhao L."/>
            <person name="Wei J."/>
            <person name="Que T."/>
            <person name="Du C."/>
            <person name="Cheng J."/>
            <person name="Dai P."/>
            <person name="Han X."/>
            <person name="Huang E."/>
            <person name="Gao Y."/>
            <person name="Liu J."/>
            <person name="Shao H."/>
            <person name="Ye R."/>
            <person name="Li L."/>
            <person name="Wei W."/>
            <person name="Wang X."/>
            <person name="Wang C."/>
            <person name="Huo Q."/>
            <person name="Li W."/>
            <person name="Guo W."/>
            <person name="Chen H."/>
            <person name="Chen S."/>
            <person name="Zhou L."/>
            <person name="Zhou L."/>
            <person name="Ni X."/>
            <person name="Tian J."/>
            <person name="Zhou Y."/>
            <person name="Sheng Y."/>
            <person name="Liu T."/>
            <person name="Pan Y."/>
            <person name="Xia L."/>
            <person name="Li J."/>
            <person name="Zhao F."/>
            <person name="Cao W."/>
        </authorList>
    </citation>
    <scope>NUCLEOTIDE SEQUENCE</scope>
    <source>
        <strain evidence="2">Rmic-2018</strain>
        <tissue evidence="2">Larvae</tissue>
    </source>
</reference>
<feature type="compositionally biased region" description="Polar residues" evidence="1">
    <location>
        <begin position="116"/>
        <end position="131"/>
    </location>
</feature>
<feature type="region of interest" description="Disordered" evidence="1">
    <location>
        <begin position="112"/>
        <end position="131"/>
    </location>
</feature>